<organism evidence="1">
    <name type="scientific">Anopheles atroparvus</name>
    <name type="common">European mosquito</name>
    <dbReference type="NCBI Taxonomy" id="41427"/>
    <lineage>
        <taxon>Eukaryota</taxon>
        <taxon>Metazoa</taxon>
        <taxon>Ecdysozoa</taxon>
        <taxon>Arthropoda</taxon>
        <taxon>Hexapoda</taxon>
        <taxon>Insecta</taxon>
        <taxon>Pterygota</taxon>
        <taxon>Neoptera</taxon>
        <taxon>Endopterygota</taxon>
        <taxon>Diptera</taxon>
        <taxon>Nematocera</taxon>
        <taxon>Culicoidea</taxon>
        <taxon>Culicidae</taxon>
        <taxon>Anophelinae</taxon>
        <taxon>Anopheles</taxon>
    </lineage>
</organism>
<dbReference type="STRING" id="41427.A0A182J2N1"/>
<dbReference type="AlphaFoldDB" id="A0A182J2N1"/>
<proteinExistence type="predicted"/>
<reference evidence="1" key="1">
    <citation type="submission" date="2022-08" db="UniProtKB">
        <authorList>
            <consortium name="EnsemblMetazoa"/>
        </authorList>
    </citation>
    <scope>IDENTIFICATION</scope>
    <source>
        <strain evidence="1">EBRO</strain>
    </source>
</reference>
<dbReference type="InterPro" id="IPR038765">
    <property type="entry name" value="Papain-like_cys_pep_sf"/>
</dbReference>
<dbReference type="Pfam" id="PF02338">
    <property type="entry name" value="OTU"/>
    <property type="match status" value="1"/>
</dbReference>
<dbReference type="PANTHER" id="PTHR12419:SF115">
    <property type="entry name" value="PROTEIN OVARIAN TUMOR LOCUS-RELATED"/>
    <property type="match status" value="1"/>
</dbReference>
<dbReference type="CDD" id="cd22753">
    <property type="entry name" value="OTU_ALG13-like"/>
    <property type="match status" value="1"/>
</dbReference>
<dbReference type="InterPro" id="IPR050704">
    <property type="entry name" value="Peptidase_C85-like"/>
</dbReference>
<dbReference type="PANTHER" id="PTHR12419">
    <property type="entry name" value="OTU DOMAIN CONTAINING PROTEIN"/>
    <property type="match status" value="1"/>
</dbReference>
<dbReference type="InterPro" id="IPR003323">
    <property type="entry name" value="OTU_dom"/>
</dbReference>
<name>A0A182J2N1_ANOAO</name>
<accession>A0A182J2N1</accession>
<evidence type="ECO:0000313" key="1">
    <source>
        <dbReference type="EnsemblMetazoa" id="AATE010210-PA.1"/>
    </source>
</evidence>
<dbReference type="GO" id="GO:0061578">
    <property type="term" value="F:K63-linked deubiquitinase activity"/>
    <property type="evidence" value="ECO:0007669"/>
    <property type="project" value="TreeGrafter"/>
</dbReference>
<dbReference type="Gene3D" id="3.90.70.80">
    <property type="match status" value="1"/>
</dbReference>
<dbReference type="InterPro" id="IPR049769">
    <property type="entry name" value="OTU_OTU"/>
</dbReference>
<dbReference type="SUPFAM" id="SSF54001">
    <property type="entry name" value="Cysteine proteinases"/>
    <property type="match status" value="1"/>
</dbReference>
<dbReference type="PROSITE" id="PS50802">
    <property type="entry name" value="OTU"/>
    <property type="match status" value="1"/>
</dbReference>
<dbReference type="VEuPathDB" id="VectorBase:AATE010210"/>
<sequence length="659" mass="75651">MAKESKQFVQRQFASGSRVTPDINDQFLEKLGFYRKHTPTDSSCLFRVVSEQEHGVQIYHEKVRRICVEYMGQNQQLFAKYIKWNFQSYLDNMALTHTYGSTLELKALAQYYNANVYIFEPFNNGRWFVQSETAMTTWRLFRGRDNHFDSVYTLEYMKEAAYCQGLIYEILYKNVFRMPDVEYAVERMLYDPDDTRTTYEQNDQGQTVATTVDGRQLVMSGPEDTDCVLTNYRLCHFHNGENFLHVQRFFSVHGNDAGYRVFGGFAGSNFRQGGKKPNPLLCDRNISCVRQLLNIGITPFAYKAAKSLDINIYCNVEFHSWMNSIKMGSILRMNEAVFQVGMKCLCQFDGSLRVCRIVDFQPDRQSCMVRMNNASSVICVRKEALRPYRPQKLGTRHLERAQMRNIEQSLGSLNLAHKPANEGTQPPASINEAPARLDANAQMLMTMPVTTQNERVDWQTAFGPMGSPMHQFNPSGQLEAAQSNMAEQSIVYGRLSAVPPIPMSPAVWQYGNLLFSATKQQELHQEMYQQQKQQEQHLHQQILNYQQQQQLQLQVQLQLQQSTLPFLYQNPANCPAHNFRYEIVVPVDTTEQQHLNEATVGYESMYAAGPARNMYGVTHYLHNGADHASSASMETTATMMPYTLDCENALVYPGSVFLH</sequence>
<protein>
    <submittedName>
        <fullName evidence="1">OTU domain-containing protein</fullName>
    </submittedName>
</protein>
<dbReference type="EnsemblMetazoa" id="AATE010210-RA">
    <property type="protein sequence ID" value="AATE010210-PA.1"/>
    <property type="gene ID" value="AATE010210"/>
</dbReference>